<dbReference type="PANTHER" id="PTHR33112:SF10">
    <property type="entry name" value="TOL"/>
    <property type="match status" value="1"/>
</dbReference>
<dbReference type="Pfam" id="PF06985">
    <property type="entry name" value="HET"/>
    <property type="match status" value="1"/>
</dbReference>
<accession>A0A9P4TGS3</accession>
<dbReference type="PANTHER" id="PTHR33112">
    <property type="entry name" value="DOMAIN PROTEIN, PUTATIVE-RELATED"/>
    <property type="match status" value="1"/>
</dbReference>
<dbReference type="OrthoDB" id="2958217at2759"/>
<gene>
    <name evidence="2" type="ORF">E8E13_009510</name>
</gene>
<evidence type="ECO:0000313" key="3">
    <source>
        <dbReference type="Proteomes" id="UP000801428"/>
    </source>
</evidence>
<organism evidence="2 3">
    <name type="scientific">Curvularia kusanoi</name>
    <name type="common">Cochliobolus kusanoi</name>
    <dbReference type="NCBI Taxonomy" id="90978"/>
    <lineage>
        <taxon>Eukaryota</taxon>
        <taxon>Fungi</taxon>
        <taxon>Dikarya</taxon>
        <taxon>Ascomycota</taxon>
        <taxon>Pezizomycotina</taxon>
        <taxon>Dothideomycetes</taxon>
        <taxon>Pleosporomycetidae</taxon>
        <taxon>Pleosporales</taxon>
        <taxon>Pleosporineae</taxon>
        <taxon>Pleosporaceae</taxon>
        <taxon>Curvularia</taxon>
    </lineage>
</organism>
<comment type="caution">
    <text evidence="2">The sequence shown here is derived from an EMBL/GenBank/DDBJ whole genome shotgun (WGS) entry which is preliminary data.</text>
</comment>
<reference evidence="2" key="1">
    <citation type="submission" date="2019-04" db="EMBL/GenBank/DDBJ databases">
        <title>Sequencing of skin fungus with MAO and IRED activity.</title>
        <authorList>
            <person name="Marsaioli A.J."/>
            <person name="Bonatto J.M.C."/>
            <person name="Reis Junior O."/>
        </authorList>
    </citation>
    <scope>NUCLEOTIDE SEQUENCE</scope>
    <source>
        <strain evidence="2">30M1</strain>
    </source>
</reference>
<dbReference type="Proteomes" id="UP000801428">
    <property type="component" value="Unassembled WGS sequence"/>
</dbReference>
<sequence length="425" mass="48242">MVTQTLGYRYIWIDVLCIIQDSAKDWLHEAAEMRHVYSNAILTIAAERTSEHTAGQNMFGSCNITRSRPFPLRQLEDYTGEDLDHLIRSDGESEKEQLCIFPDTERNHHFASRQKGLLDTRGWILQEQLLSPRILYYGQQQMYWDCIGHSASELSPMGISLLEDSFSGETWAFRLLRRTIAGKGDPEMLARLIADVWIYVVQNYSSRTLTKQSDKLIAIQGVIAALERVLHTSPVAGMWHQDLWKQLIWWAAKRGISGDTPFPAPTWSWLSVDAPVSHHHSICGGNAAPLKDLAPLADLRYTVTDIYAEPTSVSAVLKLSTPSFSYTLTTDDLRQIGWKRWHRGKLGLAPAHWLLDRDIELPQVLKCAIIAEDEVAKMTVGLCLVADGSQPEIWKRIGLFVWEELIWQIAREVGQEIQVSHSEVV</sequence>
<protein>
    <recommendedName>
        <fullName evidence="1">Heterokaryon incompatibility domain-containing protein</fullName>
    </recommendedName>
</protein>
<dbReference type="InterPro" id="IPR010730">
    <property type="entry name" value="HET"/>
</dbReference>
<proteinExistence type="predicted"/>
<keyword evidence="3" id="KW-1185">Reference proteome</keyword>
<evidence type="ECO:0000313" key="2">
    <source>
        <dbReference type="EMBL" id="KAF3003741.1"/>
    </source>
</evidence>
<dbReference type="AlphaFoldDB" id="A0A9P4TGS3"/>
<dbReference type="EMBL" id="SWKU01000009">
    <property type="protein sequence ID" value="KAF3003741.1"/>
    <property type="molecule type" value="Genomic_DNA"/>
</dbReference>
<evidence type="ECO:0000259" key="1">
    <source>
        <dbReference type="Pfam" id="PF06985"/>
    </source>
</evidence>
<name>A0A9P4TGS3_CURKU</name>
<feature type="domain" description="Heterokaryon incompatibility" evidence="1">
    <location>
        <begin position="2"/>
        <end position="127"/>
    </location>
</feature>